<keyword evidence="6" id="KW-0547">Nucleotide-binding</keyword>
<keyword evidence="12" id="KW-0175">Coiled coil</keyword>
<dbReference type="Gene3D" id="3.30.930.10">
    <property type="entry name" value="Bira Bifunctional Protein, Domain 2"/>
    <property type="match status" value="1"/>
</dbReference>
<keyword evidence="8" id="KW-0648">Protein biosynthesis</keyword>
<evidence type="ECO:0000256" key="7">
    <source>
        <dbReference type="ARBA" id="ARBA00022840"/>
    </source>
</evidence>
<evidence type="ECO:0000256" key="12">
    <source>
        <dbReference type="SAM" id="Coils"/>
    </source>
</evidence>
<comment type="subcellular location">
    <subcellularLocation>
        <location evidence="1">Cytoplasm</location>
    </subcellularLocation>
</comment>
<organism evidence="14 15">
    <name type="scientific">Batrachochytrium salamandrivorans</name>
    <dbReference type="NCBI Taxonomy" id="1357716"/>
    <lineage>
        <taxon>Eukaryota</taxon>
        <taxon>Fungi</taxon>
        <taxon>Fungi incertae sedis</taxon>
        <taxon>Chytridiomycota</taxon>
        <taxon>Chytridiomycota incertae sedis</taxon>
        <taxon>Chytridiomycetes</taxon>
        <taxon>Rhizophydiales</taxon>
        <taxon>Rhizophydiales incertae sedis</taxon>
        <taxon>Batrachochytrium</taxon>
    </lineage>
</organism>
<keyword evidence="15" id="KW-1185">Reference proteome</keyword>
<dbReference type="Gene3D" id="2.40.50.140">
    <property type="entry name" value="Nucleic acid-binding proteins"/>
    <property type="match status" value="1"/>
</dbReference>
<evidence type="ECO:0000256" key="9">
    <source>
        <dbReference type="ARBA" id="ARBA00023146"/>
    </source>
</evidence>
<keyword evidence="9" id="KW-0030">Aminoacyl-tRNA synthetase</keyword>
<dbReference type="InterPro" id="IPR045864">
    <property type="entry name" value="aa-tRNA-synth_II/BPL/LPL"/>
</dbReference>
<reference evidence="14 15" key="1">
    <citation type="submission" date="2021-02" db="EMBL/GenBank/DDBJ databases">
        <title>Variation within the Batrachochytrium salamandrivorans European outbreak.</title>
        <authorList>
            <person name="Kelly M."/>
            <person name="Pasmans F."/>
            <person name="Shea T.P."/>
            <person name="Munoz J.F."/>
            <person name="Carranza S."/>
            <person name="Cuomo C.A."/>
            <person name="Martel A."/>
        </authorList>
    </citation>
    <scope>NUCLEOTIDE SEQUENCE [LARGE SCALE GENOMIC DNA]</scope>
    <source>
        <strain evidence="14 15">AMFP18/2</strain>
    </source>
</reference>
<dbReference type="SUPFAM" id="SSF50249">
    <property type="entry name" value="Nucleic acid-binding proteins"/>
    <property type="match status" value="1"/>
</dbReference>
<evidence type="ECO:0000256" key="5">
    <source>
        <dbReference type="ARBA" id="ARBA00022598"/>
    </source>
</evidence>
<dbReference type="Pfam" id="PF01336">
    <property type="entry name" value="tRNA_anti-codon"/>
    <property type="match status" value="1"/>
</dbReference>
<proteinExistence type="inferred from homology"/>
<dbReference type="PANTHER" id="PTHR22594:SF16">
    <property type="entry name" value="ASPARAGINE--TRNA LIGASE, CYTOPLASMIC"/>
    <property type="match status" value="1"/>
</dbReference>
<comment type="similarity">
    <text evidence="2">Belongs to the class-II aminoacyl-tRNA synthetase family.</text>
</comment>
<dbReference type="NCBIfam" id="TIGR00457">
    <property type="entry name" value="asnS"/>
    <property type="match status" value="1"/>
</dbReference>
<feature type="coiled-coil region" evidence="12">
    <location>
        <begin position="89"/>
        <end position="127"/>
    </location>
</feature>
<evidence type="ECO:0000259" key="13">
    <source>
        <dbReference type="PROSITE" id="PS50862"/>
    </source>
</evidence>
<comment type="caution">
    <text evidence="14">The sequence shown here is derived from an EMBL/GenBank/DDBJ whole genome shotgun (WGS) entry which is preliminary data.</text>
</comment>
<dbReference type="InterPro" id="IPR004364">
    <property type="entry name" value="Aa-tRNA-synt_II"/>
</dbReference>
<dbReference type="Proteomes" id="UP001648503">
    <property type="component" value="Unassembled WGS sequence"/>
</dbReference>
<dbReference type="InterPro" id="IPR048952">
    <property type="entry name" value="AsnRS_N"/>
</dbReference>
<evidence type="ECO:0000256" key="10">
    <source>
        <dbReference type="ARBA" id="ARBA00029886"/>
    </source>
</evidence>
<evidence type="ECO:0000256" key="1">
    <source>
        <dbReference type="ARBA" id="ARBA00004496"/>
    </source>
</evidence>
<dbReference type="InterPro" id="IPR006195">
    <property type="entry name" value="aa-tRNA-synth_II"/>
</dbReference>
<evidence type="ECO:0000256" key="8">
    <source>
        <dbReference type="ARBA" id="ARBA00022917"/>
    </source>
</evidence>
<evidence type="ECO:0000256" key="6">
    <source>
        <dbReference type="ARBA" id="ARBA00022741"/>
    </source>
</evidence>
<dbReference type="SUPFAM" id="SSF55681">
    <property type="entry name" value="Class II aaRS and biotin synthetases"/>
    <property type="match status" value="1"/>
</dbReference>
<evidence type="ECO:0000256" key="4">
    <source>
        <dbReference type="ARBA" id="ARBA00022490"/>
    </source>
</evidence>
<keyword evidence="7" id="KW-0067">ATP-binding</keyword>
<keyword evidence="4" id="KW-0963">Cytoplasm</keyword>
<protein>
    <recommendedName>
        <fullName evidence="3">asparagine--tRNA ligase</fullName>
        <ecNumber evidence="3">6.1.1.22</ecNumber>
    </recommendedName>
    <alternativeName>
        <fullName evidence="10">Asparaginyl-tRNA synthetase</fullName>
    </alternativeName>
</protein>
<evidence type="ECO:0000256" key="3">
    <source>
        <dbReference type="ARBA" id="ARBA00012816"/>
    </source>
</evidence>
<gene>
    <name evidence="14" type="ORF">BASA50_001527</name>
</gene>
<dbReference type="InterPro" id="IPR004522">
    <property type="entry name" value="Asn-tRNA-ligase"/>
</dbReference>
<sequence>MPEQQPQLPKEQQSDSKGKDCSIWICEVQGDDVQGNGTEKMPFKTLIKAFEVAGTENASFFSRKVISDGYQPTAKAAIKKVMKLHLGNVKKAQKAAQRAVSDAQEALNNAAAEAVELEESRKIVLEEDKSLPVAKKIHIRELTSHWGARVKISGWVHRLRVQGKDIMFIVLRDGSGYIQCVLTGKQCHTFDALTLTVESTVTLYGIIQAVPEGKLAPGGCELICDYWTLLGKAPGGDDAFGNKLNTESSPDVLLDQRHLVLRGETASSILRVRALMLKGFRTFFDSRFITEVTPPLMVQTQVEGGSTLFEFNYYEEAAYLTQSSQLYLETCLPSIGDSYCITESFRAEKSHTRRHLSEFTHCELELAFITFDDLLSVMEDMVVSVVDSILADPIGAAAVKKLNPDFKAPKKPFRRMQYGEAIKWLNDNGVKKDVVDEETGKVVQVDYVFGEDIPEGPERRMTDTIGEPILLCRFPAEIKGFYMKRCSEDPSLTESVDLLMPNVGEIVGGSMRISDLDELMAGYKREGIDPTPYYWFTDQRKYGTTEHGGCGLGVERLLAWLLNRFSVREVCLYPRFMGRCTP</sequence>
<dbReference type="PROSITE" id="PS50862">
    <property type="entry name" value="AA_TRNA_LIGASE_II"/>
    <property type="match status" value="1"/>
</dbReference>
<dbReference type="PANTHER" id="PTHR22594">
    <property type="entry name" value="ASPARTYL/LYSYL-TRNA SYNTHETASE"/>
    <property type="match status" value="1"/>
</dbReference>
<comment type="catalytic activity">
    <reaction evidence="11">
        <text>tRNA(Asn) + L-asparagine + ATP = L-asparaginyl-tRNA(Asn) + AMP + diphosphate + H(+)</text>
        <dbReference type="Rhea" id="RHEA:11180"/>
        <dbReference type="Rhea" id="RHEA-COMP:9659"/>
        <dbReference type="Rhea" id="RHEA-COMP:9674"/>
        <dbReference type="ChEBI" id="CHEBI:15378"/>
        <dbReference type="ChEBI" id="CHEBI:30616"/>
        <dbReference type="ChEBI" id="CHEBI:33019"/>
        <dbReference type="ChEBI" id="CHEBI:58048"/>
        <dbReference type="ChEBI" id="CHEBI:78442"/>
        <dbReference type="ChEBI" id="CHEBI:78515"/>
        <dbReference type="ChEBI" id="CHEBI:456215"/>
        <dbReference type="EC" id="6.1.1.22"/>
    </reaction>
</comment>
<dbReference type="PRINTS" id="PR01042">
    <property type="entry name" value="TRNASYNTHASP"/>
</dbReference>
<evidence type="ECO:0000256" key="11">
    <source>
        <dbReference type="ARBA" id="ARBA00047844"/>
    </source>
</evidence>
<dbReference type="Pfam" id="PF20917">
    <property type="entry name" value="AsnRS_N"/>
    <property type="match status" value="1"/>
</dbReference>
<name>A0ABQ8FNW8_9FUNG</name>
<dbReference type="Gene3D" id="3.30.1910.20">
    <property type="entry name" value="asparaginyl-tRNA synthetase, N-terminal domain"/>
    <property type="match status" value="1"/>
</dbReference>
<evidence type="ECO:0000313" key="14">
    <source>
        <dbReference type="EMBL" id="KAH6601580.1"/>
    </source>
</evidence>
<dbReference type="CDD" id="cd00776">
    <property type="entry name" value="AsxRS_core"/>
    <property type="match status" value="1"/>
</dbReference>
<accession>A0ABQ8FNW8</accession>
<feature type="domain" description="Aminoacyl-transfer RNA synthetases class-II family profile" evidence="13">
    <location>
        <begin position="270"/>
        <end position="574"/>
    </location>
</feature>
<dbReference type="Pfam" id="PF00152">
    <property type="entry name" value="tRNA-synt_2"/>
    <property type="match status" value="1"/>
</dbReference>
<dbReference type="InterPro" id="IPR004365">
    <property type="entry name" value="NA-bd_OB_tRNA"/>
</dbReference>
<dbReference type="EMBL" id="JAFCIX010000003">
    <property type="protein sequence ID" value="KAH6601580.1"/>
    <property type="molecule type" value="Genomic_DNA"/>
</dbReference>
<dbReference type="InterPro" id="IPR002312">
    <property type="entry name" value="Asp/Asn-tRNA-synth_IIb"/>
</dbReference>
<dbReference type="InterPro" id="IPR012340">
    <property type="entry name" value="NA-bd_OB-fold"/>
</dbReference>
<evidence type="ECO:0000256" key="2">
    <source>
        <dbReference type="ARBA" id="ARBA00008226"/>
    </source>
</evidence>
<dbReference type="CDD" id="cd04323">
    <property type="entry name" value="AsnRS_cyto_like_N"/>
    <property type="match status" value="1"/>
</dbReference>
<evidence type="ECO:0000313" key="15">
    <source>
        <dbReference type="Proteomes" id="UP001648503"/>
    </source>
</evidence>
<keyword evidence="5" id="KW-0436">Ligase</keyword>
<dbReference type="EC" id="6.1.1.22" evidence="3"/>